<evidence type="ECO:0000313" key="2">
    <source>
        <dbReference type="Proteomes" id="UP000198788"/>
    </source>
</evidence>
<gene>
    <name evidence="1" type="ORF">SAMN05192570_0078</name>
</gene>
<dbReference type="Proteomes" id="UP000198788">
    <property type="component" value="Unassembled WGS sequence"/>
</dbReference>
<organism evidence="1 2">
    <name type="scientific">Brevundimonas viscosa</name>
    <dbReference type="NCBI Taxonomy" id="871741"/>
    <lineage>
        <taxon>Bacteria</taxon>
        <taxon>Pseudomonadati</taxon>
        <taxon>Pseudomonadota</taxon>
        <taxon>Alphaproteobacteria</taxon>
        <taxon>Caulobacterales</taxon>
        <taxon>Caulobacteraceae</taxon>
        <taxon>Brevundimonas</taxon>
    </lineage>
</organism>
<accession>A0A1I6THV6</accession>
<dbReference type="STRING" id="871741.SAMN05192570_0078"/>
<dbReference type="OrthoDB" id="5997771at2"/>
<dbReference type="EMBL" id="FOZV01000010">
    <property type="protein sequence ID" value="SFS88779.1"/>
    <property type="molecule type" value="Genomic_DNA"/>
</dbReference>
<reference evidence="2" key="1">
    <citation type="submission" date="2016-10" db="EMBL/GenBank/DDBJ databases">
        <authorList>
            <person name="Varghese N."/>
            <person name="Submissions S."/>
        </authorList>
    </citation>
    <scope>NUCLEOTIDE SEQUENCE [LARGE SCALE GENOMIC DNA]</scope>
    <source>
        <strain evidence="2">CGMCC 1.10683</strain>
    </source>
</reference>
<sequence>MFLASLALAAGLCVAQPSAEEVLRGLDMTSFRNSLQPRRAPGLKRPADWDFTEASSSGDSFYLTRRFDGRDDWVIGLRIIRSEPDGAVACFSDRTLNGGSYLAFQAIRIVRDPAGGYRVAEDDLDEASCRPAPGRG</sequence>
<dbReference type="AlphaFoldDB" id="A0A1I6THV6"/>
<protein>
    <submittedName>
        <fullName evidence="1">Pesticin immunity protein</fullName>
    </submittedName>
</protein>
<name>A0A1I6THV6_9CAUL</name>
<evidence type="ECO:0000313" key="1">
    <source>
        <dbReference type="EMBL" id="SFS88779.1"/>
    </source>
</evidence>
<keyword evidence="2" id="KW-1185">Reference proteome</keyword>
<dbReference type="RefSeq" id="WP_092313352.1">
    <property type="nucleotide sequence ID" value="NZ_FOZV01000010.1"/>
</dbReference>
<proteinExistence type="predicted"/>